<dbReference type="GO" id="GO:0006354">
    <property type="term" value="P:DNA-templated transcription elongation"/>
    <property type="evidence" value="ECO:0007669"/>
    <property type="project" value="InterPro"/>
</dbReference>
<dbReference type="InterPro" id="IPR043425">
    <property type="entry name" value="NusG-like"/>
</dbReference>
<keyword evidence="1" id="KW-0889">Transcription antitermination</keyword>
<evidence type="ECO:0000313" key="5">
    <source>
        <dbReference type="EMBL" id="MBK1855547.1"/>
    </source>
</evidence>
<keyword evidence="6" id="KW-1185">Reference proteome</keyword>
<dbReference type="InterPro" id="IPR008991">
    <property type="entry name" value="Translation_prot_SH3-like_sf"/>
</dbReference>
<reference evidence="5" key="1">
    <citation type="submission" date="2021-01" db="EMBL/GenBank/DDBJ databases">
        <title>Modified the classification status of verrucomicrobia.</title>
        <authorList>
            <person name="Feng X."/>
        </authorList>
    </citation>
    <scope>NUCLEOTIDE SEQUENCE</scope>
    <source>
        <strain evidence="5">5K15</strain>
    </source>
</reference>
<sequence length="186" mass="21242">MADIQDSDDSPAWYCVRTQTKREHLAAKSLKQLEGIESFCPRLRYRKATRRGKIWWVEAMFPGYIFAFFSRKQSERLVVHTPGVMKLLKFGDYVPEIKATFVAELVRQMQEQDEEGNDMLTLQPTVKEGDEVEIAHGAMQGIQGKVVEVLPSQERVKLLVEFLGSDQLVDADLFSLLLPSKPLPED</sequence>
<feature type="domain" description="NusG-like N-terminal" evidence="4">
    <location>
        <begin position="12"/>
        <end position="92"/>
    </location>
</feature>
<dbReference type="SUPFAM" id="SSF82679">
    <property type="entry name" value="N-utilization substance G protein NusG, N-terminal domain"/>
    <property type="match status" value="1"/>
</dbReference>
<evidence type="ECO:0000256" key="3">
    <source>
        <dbReference type="ARBA" id="ARBA00023163"/>
    </source>
</evidence>
<proteinExistence type="predicted"/>
<accession>A0AAE2SDR6</accession>
<dbReference type="Gene3D" id="3.30.70.940">
    <property type="entry name" value="NusG, N-terminal domain"/>
    <property type="match status" value="1"/>
</dbReference>
<dbReference type="EMBL" id="JAENIG010000007">
    <property type="protein sequence ID" value="MBK1855547.1"/>
    <property type="molecule type" value="Genomic_DNA"/>
</dbReference>
<dbReference type="CDD" id="cd06091">
    <property type="entry name" value="KOW_NusG"/>
    <property type="match status" value="1"/>
</dbReference>
<name>A0AAE2SDR6_9BACT</name>
<dbReference type="PANTHER" id="PTHR30265:SF4">
    <property type="entry name" value="KOW MOTIF FAMILY PROTEIN, EXPRESSED"/>
    <property type="match status" value="1"/>
</dbReference>
<comment type="caution">
    <text evidence="5">The sequence shown here is derived from an EMBL/GenBank/DDBJ whole genome shotgun (WGS) entry which is preliminary data.</text>
</comment>
<evidence type="ECO:0000313" key="6">
    <source>
        <dbReference type="Proteomes" id="UP000634206"/>
    </source>
</evidence>
<keyword evidence="3" id="KW-0804">Transcription</keyword>
<dbReference type="GO" id="GO:0031564">
    <property type="term" value="P:transcription antitermination"/>
    <property type="evidence" value="ECO:0007669"/>
    <property type="project" value="UniProtKB-KW"/>
</dbReference>
<dbReference type="InterPro" id="IPR036735">
    <property type="entry name" value="NGN_dom_sf"/>
</dbReference>
<gene>
    <name evidence="5" type="ORF">JIN83_11295</name>
</gene>
<evidence type="ECO:0000259" key="4">
    <source>
        <dbReference type="Pfam" id="PF02357"/>
    </source>
</evidence>
<dbReference type="InterPro" id="IPR006645">
    <property type="entry name" value="NGN-like_dom"/>
</dbReference>
<dbReference type="Pfam" id="PF02357">
    <property type="entry name" value="NusG"/>
    <property type="match status" value="1"/>
</dbReference>
<organism evidence="5 6">
    <name type="scientific">Oceaniferula flava</name>
    <dbReference type="NCBI Taxonomy" id="2800421"/>
    <lineage>
        <taxon>Bacteria</taxon>
        <taxon>Pseudomonadati</taxon>
        <taxon>Verrucomicrobiota</taxon>
        <taxon>Verrucomicrobiia</taxon>
        <taxon>Verrucomicrobiales</taxon>
        <taxon>Verrucomicrobiaceae</taxon>
        <taxon>Oceaniferula</taxon>
    </lineage>
</organism>
<dbReference type="Proteomes" id="UP000634206">
    <property type="component" value="Unassembled WGS sequence"/>
</dbReference>
<dbReference type="AlphaFoldDB" id="A0AAE2SDR6"/>
<keyword evidence="2" id="KW-0805">Transcription regulation</keyword>
<evidence type="ECO:0000256" key="1">
    <source>
        <dbReference type="ARBA" id="ARBA00022814"/>
    </source>
</evidence>
<dbReference type="PANTHER" id="PTHR30265">
    <property type="entry name" value="RHO-INTERACTING TRANSCRIPTION TERMINATION FACTOR NUSG"/>
    <property type="match status" value="1"/>
</dbReference>
<dbReference type="SUPFAM" id="SSF50104">
    <property type="entry name" value="Translation proteins SH3-like domain"/>
    <property type="match status" value="1"/>
</dbReference>
<dbReference type="RefSeq" id="WP_309490159.1">
    <property type="nucleotide sequence ID" value="NZ_JAENIG010000007.1"/>
</dbReference>
<evidence type="ECO:0000256" key="2">
    <source>
        <dbReference type="ARBA" id="ARBA00023015"/>
    </source>
</evidence>
<protein>
    <recommendedName>
        <fullName evidence="4">NusG-like N-terminal domain-containing protein</fullName>
    </recommendedName>
</protein>